<evidence type="ECO:0000313" key="3">
    <source>
        <dbReference type="Proteomes" id="UP000245533"/>
    </source>
</evidence>
<keyword evidence="3" id="KW-1185">Reference proteome</keyword>
<dbReference type="PANTHER" id="PTHR42828:SF3">
    <property type="entry name" value="THREONYLCARBAMOYL-AMP SYNTHASE"/>
    <property type="match status" value="1"/>
</dbReference>
<dbReference type="InterPro" id="IPR017945">
    <property type="entry name" value="DHBP_synth_RibB-like_a/b_dom"/>
</dbReference>
<name>A0A316TTG4_9BACT</name>
<dbReference type="SUPFAM" id="SSF55821">
    <property type="entry name" value="YrdC/RibB"/>
    <property type="match status" value="1"/>
</dbReference>
<sequence length="229" mass="25603">MINDMPHRIKLDPGSPHKKKIFELTDVLLDGGVAVIPTDSQYALVCDYQNKKGIDRIRKIRRMDKKSHLTVMCQSLQHVSTFATLTDDNFKLIKRLIPGPFTFILPATREVPRLLTHPKKRTVGIRVPDHPICLDLIDELGHPVLATTAKIPGIEHANPEDGDRELFLSRFDNIVDVVVDDQEELPAVETTILDLTGSTPELLRRGLGLEKLDEALALEGMELNDGVPV</sequence>
<organism evidence="2 3">
    <name type="scientific">Rhodohalobacter mucosus</name>
    <dbReference type="NCBI Taxonomy" id="2079485"/>
    <lineage>
        <taxon>Bacteria</taxon>
        <taxon>Pseudomonadati</taxon>
        <taxon>Balneolota</taxon>
        <taxon>Balneolia</taxon>
        <taxon>Balneolales</taxon>
        <taxon>Balneolaceae</taxon>
        <taxon>Rhodohalobacter</taxon>
    </lineage>
</organism>
<feature type="domain" description="YrdC-like" evidence="1">
    <location>
        <begin position="18"/>
        <end position="208"/>
    </location>
</feature>
<reference evidence="2 3" key="1">
    <citation type="submission" date="2018-05" db="EMBL/GenBank/DDBJ databases">
        <title>Rhodohalobacter halophilus gen. nov., sp. nov., a moderately halophilic member of the family Balneolaceae.</title>
        <authorList>
            <person name="Liu Z.-W."/>
        </authorList>
    </citation>
    <scope>NUCLEOTIDE SEQUENCE [LARGE SCALE GENOMIC DNA]</scope>
    <source>
        <strain evidence="2 3">8A47</strain>
    </source>
</reference>
<dbReference type="InterPro" id="IPR052532">
    <property type="entry name" value="SUA5_domain"/>
</dbReference>
<dbReference type="Gene3D" id="3.90.870.10">
    <property type="entry name" value="DHBP synthase"/>
    <property type="match status" value="1"/>
</dbReference>
<protein>
    <submittedName>
        <fullName evidence="2">Threonylcarbamoyl-AMP synthase</fullName>
    </submittedName>
</protein>
<dbReference type="Pfam" id="PF01300">
    <property type="entry name" value="Sua5_yciO_yrdC"/>
    <property type="match status" value="1"/>
</dbReference>
<dbReference type="NCBIfam" id="TIGR00057">
    <property type="entry name" value="L-threonylcarbamoyladenylate synthase"/>
    <property type="match status" value="1"/>
</dbReference>
<dbReference type="GO" id="GO:0003725">
    <property type="term" value="F:double-stranded RNA binding"/>
    <property type="evidence" value="ECO:0007669"/>
    <property type="project" value="InterPro"/>
</dbReference>
<dbReference type="AlphaFoldDB" id="A0A316TTG4"/>
<dbReference type="EMBL" id="QGGB01000005">
    <property type="protein sequence ID" value="PWN06921.1"/>
    <property type="molecule type" value="Genomic_DNA"/>
</dbReference>
<proteinExistence type="predicted"/>
<dbReference type="InterPro" id="IPR006070">
    <property type="entry name" value="Sua5-like_dom"/>
</dbReference>
<dbReference type="PROSITE" id="PS51163">
    <property type="entry name" value="YRDC"/>
    <property type="match status" value="1"/>
</dbReference>
<comment type="caution">
    <text evidence="2">The sequence shown here is derived from an EMBL/GenBank/DDBJ whole genome shotgun (WGS) entry which is preliminary data.</text>
</comment>
<accession>A0A316TTG4</accession>
<dbReference type="PANTHER" id="PTHR42828">
    <property type="entry name" value="DHBP SYNTHASE RIBB-LIKE ALPHA/BETA DOMAIN-CONTAINING PROTEIN"/>
    <property type="match status" value="1"/>
</dbReference>
<evidence type="ECO:0000313" key="2">
    <source>
        <dbReference type="EMBL" id="PWN06921.1"/>
    </source>
</evidence>
<evidence type="ECO:0000259" key="1">
    <source>
        <dbReference type="PROSITE" id="PS51163"/>
    </source>
</evidence>
<gene>
    <name evidence="2" type="ORF">DDZ15_06515</name>
</gene>
<dbReference type="Proteomes" id="UP000245533">
    <property type="component" value="Unassembled WGS sequence"/>
</dbReference>